<organism evidence="2 3">
    <name type="scientific">Pseudopedobacter saltans</name>
    <dbReference type="NCBI Taxonomy" id="151895"/>
    <lineage>
        <taxon>Bacteria</taxon>
        <taxon>Pseudomonadati</taxon>
        <taxon>Bacteroidota</taxon>
        <taxon>Sphingobacteriia</taxon>
        <taxon>Sphingobacteriales</taxon>
        <taxon>Sphingobacteriaceae</taxon>
        <taxon>Pseudopedobacter</taxon>
    </lineage>
</organism>
<gene>
    <name evidence="2" type="ORF">DI598_17595</name>
</gene>
<dbReference type="AlphaFoldDB" id="A0A2W5EC92"/>
<feature type="domain" description="DUF6089" evidence="1">
    <location>
        <begin position="5"/>
        <end position="172"/>
    </location>
</feature>
<dbReference type="InterPro" id="IPR045743">
    <property type="entry name" value="DUF6089"/>
</dbReference>
<dbReference type="Pfam" id="PF19573">
    <property type="entry name" value="DUF6089"/>
    <property type="match status" value="1"/>
</dbReference>
<proteinExistence type="predicted"/>
<sequence length="219" mass="24547">KSHIAVGVGAMQYQGDIPKPFTRFAIQGSYTYELTDHINLRGQLAFGSLGATDNPAIVNPDMGRPHPFDTRIQEISLLGEYNLFNLNDGKKWTPYGFIGLGFIHYQPYFTEYDANTNRYVNYGYPISSSKKLHVPFGLGLKFALNDNIRLFAEANYRYTTSDEIDGYQPTNYAGYTRAKVNDYFLSGVIGVSFRLGGDYSSKSGGNKSKYNSKDCPPVY</sequence>
<accession>A0A2W5EC92</accession>
<comment type="caution">
    <text evidence="2">The sequence shown here is derived from an EMBL/GenBank/DDBJ whole genome shotgun (WGS) entry which is preliminary data.</text>
</comment>
<reference evidence="2 3" key="1">
    <citation type="submission" date="2017-11" db="EMBL/GenBank/DDBJ databases">
        <title>Infants hospitalized years apart are colonized by the same room-sourced microbial strains.</title>
        <authorList>
            <person name="Brooks B."/>
            <person name="Olm M.R."/>
            <person name="Firek B.A."/>
            <person name="Baker R."/>
            <person name="Thomas B.C."/>
            <person name="Morowitz M.J."/>
            <person name="Banfield J.F."/>
        </authorList>
    </citation>
    <scope>NUCLEOTIDE SEQUENCE [LARGE SCALE GENOMIC DNA]</scope>
    <source>
        <strain evidence="2">S2_009_000_R2_76</strain>
    </source>
</reference>
<dbReference type="SUPFAM" id="SSF56925">
    <property type="entry name" value="OMPA-like"/>
    <property type="match status" value="1"/>
</dbReference>
<name>A0A2W5EC92_9SPHI</name>
<evidence type="ECO:0000313" key="3">
    <source>
        <dbReference type="Proteomes" id="UP000249645"/>
    </source>
</evidence>
<dbReference type="Gene3D" id="2.40.160.20">
    <property type="match status" value="1"/>
</dbReference>
<evidence type="ECO:0000313" key="2">
    <source>
        <dbReference type="EMBL" id="PZP41935.1"/>
    </source>
</evidence>
<dbReference type="InterPro" id="IPR011250">
    <property type="entry name" value="OMP/PagP_B-barrel"/>
</dbReference>
<protein>
    <recommendedName>
        <fullName evidence="1">DUF6089 domain-containing protein</fullName>
    </recommendedName>
</protein>
<dbReference type="Proteomes" id="UP000249645">
    <property type="component" value="Unassembled WGS sequence"/>
</dbReference>
<dbReference type="EMBL" id="QFOI01000472">
    <property type="protein sequence ID" value="PZP41935.1"/>
    <property type="molecule type" value="Genomic_DNA"/>
</dbReference>
<feature type="non-terminal residue" evidence="2">
    <location>
        <position position="1"/>
    </location>
</feature>
<evidence type="ECO:0000259" key="1">
    <source>
        <dbReference type="Pfam" id="PF19573"/>
    </source>
</evidence>